<evidence type="ECO:0000256" key="7">
    <source>
        <dbReference type="PROSITE-ProRule" id="PRU00110"/>
    </source>
</evidence>
<dbReference type="InterPro" id="IPR004358">
    <property type="entry name" value="Sig_transdc_His_kin-like_C"/>
</dbReference>
<dbReference type="InterPro" id="IPR036890">
    <property type="entry name" value="HATPase_C_sf"/>
</dbReference>
<dbReference type="SUPFAM" id="SSF55785">
    <property type="entry name" value="PYP-like sensor domain (PAS domain)"/>
    <property type="match status" value="1"/>
</dbReference>
<dbReference type="PANTHER" id="PTHR45339:SF5">
    <property type="entry name" value="HISTIDINE KINASE"/>
    <property type="match status" value="1"/>
</dbReference>
<dbReference type="PROSITE" id="PS50109">
    <property type="entry name" value="HIS_KIN"/>
    <property type="match status" value="1"/>
</dbReference>
<dbReference type="EMBL" id="BAABKM010000003">
    <property type="protein sequence ID" value="GAA4714949.1"/>
    <property type="molecule type" value="Genomic_DNA"/>
</dbReference>
<dbReference type="InterPro" id="IPR036641">
    <property type="entry name" value="HPT_dom_sf"/>
</dbReference>
<dbReference type="CDD" id="cd00130">
    <property type="entry name" value="PAS"/>
    <property type="match status" value="1"/>
</dbReference>
<dbReference type="Gene3D" id="1.20.120.160">
    <property type="entry name" value="HPT domain"/>
    <property type="match status" value="1"/>
</dbReference>
<dbReference type="Gene3D" id="3.40.50.2300">
    <property type="match status" value="2"/>
</dbReference>
<feature type="modified residue" description="4-aspartylphosphate" evidence="8">
    <location>
        <position position="742"/>
    </location>
</feature>
<organism evidence="13 14">
    <name type="scientific">Nocardioides conyzicola</name>
    <dbReference type="NCBI Taxonomy" id="1651781"/>
    <lineage>
        <taxon>Bacteria</taxon>
        <taxon>Bacillati</taxon>
        <taxon>Actinomycetota</taxon>
        <taxon>Actinomycetes</taxon>
        <taxon>Propionibacteriales</taxon>
        <taxon>Nocardioidaceae</taxon>
        <taxon>Nocardioides</taxon>
    </lineage>
</organism>
<evidence type="ECO:0000313" key="14">
    <source>
        <dbReference type="Proteomes" id="UP001499974"/>
    </source>
</evidence>
<dbReference type="PRINTS" id="PR00344">
    <property type="entry name" value="BCTRLSENSOR"/>
</dbReference>
<dbReference type="Pfam" id="PF02518">
    <property type="entry name" value="HATPase_c"/>
    <property type="match status" value="1"/>
</dbReference>
<accession>A0ABP8XXE2</accession>
<dbReference type="PROSITE" id="PS50110">
    <property type="entry name" value="RESPONSE_REGULATORY"/>
    <property type="match status" value="2"/>
</dbReference>
<keyword evidence="5" id="KW-0808">Transferase</keyword>
<comment type="catalytic activity">
    <reaction evidence="1">
        <text>ATP + protein L-histidine = ADP + protein N-phospho-L-histidine.</text>
        <dbReference type="EC" id="2.7.13.3"/>
    </reaction>
</comment>
<dbReference type="PROSITE" id="PS50113">
    <property type="entry name" value="PAC"/>
    <property type="match status" value="1"/>
</dbReference>
<dbReference type="PROSITE" id="PS50894">
    <property type="entry name" value="HPT"/>
    <property type="match status" value="1"/>
</dbReference>
<keyword evidence="6" id="KW-0902">Two-component regulatory system</keyword>
<comment type="caution">
    <text evidence="13">The sequence shown here is derived from an EMBL/GenBank/DDBJ whole genome shotgun (WGS) entry which is preliminary data.</text>
</comment>
<dbReference type="Gene3D" id="2.10.70.100">
    <property type="match status" value="1"/>
</dbReference>
<feature type="domain" description="PAC" evidence="11">
    <location>
        <begin position="97"/>
        <end position="150"/>
    </location>
</feature>
<evidence type="ECO:0000256" key="1">
    <source>
        <dbReference type="ARBA" id="ARBA00000085"/>
    </source>
</evidence>
<dbReference type="CDD" id="cd00156">
    <property type="entry name" value="REC"/>
    <property type="match status" value="1"/>
</dbReference>
<reference evidence="14" key="1">
    <citation type="journal article" date="2019" name="Int. J. Syst. Evol. Microbiol.">
        <title>The Global Catalogue of Microorganisms (GCM) 10K type strain sequencing project: providing services to taxonomists for standard genome sequencing and annotation.</title>
        <authorList>
            <consortium name="The Broad Institute Genomics Platform"/>
            <consortium name="The Broad Institute Genome Sequencing Center for Infectious Disease"/>
            <person name="Wu L."/>
            <person name="Ma J."/>
        </authorList>
    </citation>
    <scope>NUCLEOTIDE SEQUENCE [LARGE SCALE GENOMIC DNA]</scope>
    <source>
        <strain evidence="14">JCM 18531</strain>
    </source>
</reference>
<dbReference type="Pfam" id="PF00512">
    <property type="entry name" value="HisKA"/>
    <property type="match status" value="1"/>
</dbReference>
<evidence type="ECO:0000259" key="10">
    <source>
        <dbReference type="PROSITE" id="PS50110"/>
    </source>
</evidence>
<name>A0ABP8XXE2_9ACTN</name>
<keyword evidence="4 8" id="KW-0597">Phosphoprotein</keyword>
<dbReference type="SUPFAM" id="SSF55874">
    <property type="entry name" value="ATPase domain of HSP90 chaperone/DNA topoisomerase II/histidine kinase"/>
    <property type="match status" value="1"/>
</dbReference>
<protein>
    <recommendedName>
        <fullName evidence="3">histidine kinase</fullName>
        <ecNumber evidence="3">2.7.13.3</ecNumber>
    </recommendedName>
</protein>
<dbReference type="InterPro" id="IPR003661">
    <property type="entry name" value="HisK_dim/P_dom"/>
</dbReference>
<dbReference type="InterPro" id="IPR008207">
    <property type="entry name" value="Sig_transdc_His_kin_Hpt_dom"/>
</dbReference>
<dbReference type="SUPFAM" id="SSF47226">
    <property type="entry name" value="Histidine-containing phosphotransfer domain, HPT domain"/>
    <property type="match status" value="1"/>
</dbReference>
<keyword evidence="5" id="KW-0418">Kinase</keyword>
<dbReference type="PANTHER" id="PTHR45339">
    <property type="entry name" value="HYBRID SIGNAL TRANSDUCTION HISTIDINE KINASE J"/>
    <property type="match status" value="1"/>
</dbReference>
<sequence length="940" mass="100147">MERELATDDLSRQMLIEELERRGRELAEAQSIAKIGSWEFTAADEVLRWSDELFRVLEFEPRSFVPTGATLFERIHPDDREVVEAAYAAMGSRGEPMGFDVRVRPVPGQPTRWVRVQGRATLDEAGVLVRAAGTVQDITESKEAEQGLAFLSAMAGAANEAPTLGDALIAADTIVRPFTQWPAVIVSAPLPDDPETMVHFDAGWREYDAEVAAFAQAMAEEVAVRREVLERVGPSGTVFVAGPALVRDRLACVVVSDSGAASAPRPYEHAIFRQMLALLATVAQREQVSGQLATARDEALAASRAKSEFLATMSHEIRTPLNGVIGLSELLSRTELSPHQRRFADGIDQAGRSLLALVNDILDLSKVEAGKLDLEEVDFDPRDVIERSVAMVAESAAGKDLELVISSVDRVPPLVCGDPVRFGQVITNLVANAVKFTDAGEVVVTASGTGPSGVRVEVRDTGIGIAPEVQQHLFTAFSQADSSTTRRYGGTGLGLAISDRIVAAMGGTIGLSSTPGEGSTFWFTAPFLPAAGVVPPAMREGAVAGLRVLVVDDHATNRFILAEQLRAWDVDVTVAASAHEALGELDGSLRRADGYEVVLVDYMMPDTDGEQLARTIRADERFQGLRIALLSSAVEPTATWLESAGIDTFVSKPVLASRLLDELAALGGRFDASRPVRPGSPVPPADGVRGRVLVVEDNAVNQLVATGMLHHLGCSVVIAEDGAEAVAVIADAPKAFDAILMDCQMPVMDGFDATRAIRAMGTVLDRVPIIAMTASATAEERERCRQAGMDDFLAKPVDAELLASTLERWLPAVEVPAAEETALVGDASTADARLRALMDDGFDAELVLRIVDRFGSSAHQTLVELVAASAAADAVVTAERAHRLRGSADNIGLNRLAARCLEIELAALDGAVPTPRELDELGVAVTGAIDELADASGWLR</sequence>
<feature type="domain" description="Response regulatory" evidence="10">
    <location>
        <begin position="691"/>
        <end position="810"/>
    </location>
</feature>
<dbReference type="InterPro" id="IPR000014">
    <property type="entry name" value="PAS"/>
</dbReference>
<proteinExistence type="predicted"/>
<dbReference type="InterPro" id="IPR001789">
    <property type="entry name" value="Sig_transdc_resp-reg_receiver"/>
</dbReference>
<dbReference type="Pfam" id="PF01627">
    <property type="entry name" value="Hpt"/>
    <property type="match status" value="1"/>
</dbReference>
<evidence type="ECO:0000256" key="4">
    <source>
        <dbReference type="ARBA" id="ARBA00022553"/>
    </source>
</evidence>
<dbReference type="InterPro" id="IPR005467">
    <property type="entry name" value="His_kinase_dom"/>
</dbReference>
<dbReference type="InterPro" id="IPR000700">
    <property type="entry name" value="PAS-assoc_C"/>
</dbReference>
<dbReference type="SMART" id="SM00448">
    <property type="entry name" value="REC"/>
    <property type="match status" value="2"/>
</dbReference>
<feature type="domain" description="HPt" evidence="12">
    <location>
        <begin position="843"/>
        <end position="936"/>
    </location>
</feature>
<dbReference type="InterPro" id="IPR003594">
    <property type="entry name" value="HATPase_dom"/>
</dbReference>
<dbReference type="CDD" id="cd17546">
    <property type="entry name" value="REC_hyHK_CKI1_RcsC-like"/>
    <property type="match status" value="1"/>
</dbReference>
<dbReference type="RefSeq" id="WP_345523065.1">
    <property type="nucleotide sequence ID" value="NZ_BAABKM010000003.1"/>
</dbReference>
<evidence type="ECO:0000256" key="3">
    <source>
        <dbReference type="ARBA" id="ARBA00012438"/>
    </source>
</evidence>
<evidence type="ECO:0000259" key="11">
    <source>
        <dbReference type="PROSITE" id="PS50113"/>
    </source>
</evidence>
<dbReference type="SUPFAM" id="SSF52172">
    <property type="entry name" value="CheY-like"/>
    <property type="match status" value="2"/>
</dbReference>
<dbReference type="InterPro" id="IPR036097">
    <property type="entry name" value="HisK_dim/P_sf"/>
</dbReference>
<evidence type="ECO:0000313" key="13">
    <source>
        <dbReference type="EMBL" id="GAA4714949.1"/>
    </source>
</evidence>
<gene>
    <name evidence="13" type="ORF">GCM10023349_37850</name>
</gene>
<comment type="subcellular location">
    <subcellularLocation>
        <location evidence="2">Cell membrane</location>
    </subcellularLocation>
</comment>
<dbReference type="InterPro" id="IPR013655">
    <property type="entry name" value="PAS_fold_3"/>
</dbReference>
<evidence type="ECO:0000256" key="5">
    <source>
        <dbReference type="ARBA" id="ARBA00022777"/>
    </source>
</evidence>
<dbReference type="CDD" id="cd16922">
    <property type="entry name" value="HATPase_EvgS-ArcB-TorS-like"/>
    <property type="match status" value="1"/>
</dbReference>
<dbReference type="InterPro" id="IPR011006">
    <property type="entry name" value="CheY-like_superfamily"/>
</dbReference>
<dbReference type="Proteomes" id="UP001499974">
    <property type="component" value="Unassembled WGS sequence"/>
</dbReference>
<dbReference type="CDD" id="cd00082">
    <property type="entry name" value="HisKA"/>
    <property type="match status" value="1"/>
</dbReference>
<dbReference type="Gene3D" id="1.10.287.130">
    <property type="match status" value="1"/>
</dbReference>
<dbReference type="SUPFAM" id="SSF47384">
    <property type="entry name" value="Homodimeric domain of signal transducing histidine kinase"/>
    <property type="match status" value="1"/>
</dbReference>
<dbReference type="SMART" id="SM00388">
    <property type="entry name" value="HisKA"/>
    <property type="match status" value="1"/>
</dbReference>
<dbReference type="Pfam" id="PF00072">
    <property type="entry name" value="Response_reg"/>
    <property type="match status" value="2"/>
</dbReference>
<feature type="domain" description="Response regulatory" evidence="10">
    <location>
        <begin position="547"/>
        <end position="667"/>
    </location>
</feature>
<dbReference type="Gene3D" id="3.30.450.20">
    <property type="entry name" value="PAS domain"/>
    <property type="match status" value="1"/>
</dbReference>
<feature type="modified residue" description="4-aspartylphosphate" evidence="8">
    <location>
        <position position="601"/>
    </location>
</feature>
<evidence type="ECO:0000256" key="8">
    <source>
        <dbReference type="PROSITE-ProRule" id="PRU00169"/>
    </source>
</evidence>
<feature type="modified residue" description="Phosphohistidine" evidence="7">
    <location>
        <position position="882"/>
    </location>
</feature>
<feature type="domain" description="Histidine kinase" evidence="9">
    <location>
        <begin position="312"/>
        <end position="529"/>
    </location>
</feature>
<evidence type="ECO:0000259" key="12">
    <source>
        <dbReference type="PROSITE" id="PS50894"/>
    </source>
</evidence>
<evidence type="ECO:0000259" key="9">
    <source>
        <dbReference type="PROSITE" id="PS50109"/>
    </source>
</evidence>
<dbReference type="Pfam" id="PF08447">
    <property type="entry name" value="PAS_3"/>
    <property type="match status" value="1"/>
</dbReference>
<evidence type="ECO:0000256" key="6">
    <source>
        <dbReference type="ARBA" id="ARBA00023012"/>
    </source>
</evidence>
<keyword evidence="14" id="KW-1185">Reference proteome</keyword>
<dbReference type="EC" id="2.7.13.3" evidence="3"/>
<evidence type="ECO:0000256" key="2">
    <source>
        <dbReference type="ARBA" id="ARBA00004236"/>
    </source>
</evidence>
<dbReference type="SMART" id="SM00387">
    <property type="entry name" value="HATPase_c"/>
    <property type="match status" value="1"/>
</dbReference>
<dbReference type="Gene3D" id="3.30.565.10">
    <property type="entry name" value="Histidine kinase-like ATPase, C-terminal domain"/>
    <property type="match status" value="1"/>
</dbReference>
<dbReference type="InterPro" id="IPR035965">
    <property type="entry name" value="PAS-like_dom_sf"/>
</dbReference>